<name>A0ABZ1R7J1_9ACTN</name>
<organism evidence="2 3">
    <name type="scientific">Streptomyces bobili</name>
    <dbReference type="NCBI Taxonomy" id="67280"/>
    <lineage>
        <taxon>Bacteria</taxon>
        <taxon>Bacillati</taxon>
        <taxon>Actinomycetota</taxon>
        <taxon>Actinomycetes</taxon>
        <taxon>Kitasatosporales</taxon>
        <taxon>Streptomycetaceae</taxon>
        <taxon>Streptomyces</taxon>
    </lineage>
</organism>
<dbReference type="Proteomes" id="UP001432071">
    <property type="component" value="Chromosome"/>
</dbReference>
<accession>A0ABZ1R7J1</accession>
<dbReference type="RefSeq" id="WP_328737055.1">
    <property type="nucleotide sequence ID" value="NZ_CP108038.1"/>
</dbReference>
<evidence type="ECO:0000313" key="3">
    <source>
        <dbReference type="Proteomes" id="UP001432071"/>
    </source>
</evidence>
<keyword evidence="3" id="KW-1185">Reference proteome</keyword>
<protein>
    <submittedName>
        <fullName evidence="2">Uncharacterized protein</fullName>
    </submittedName>
</protein>
<evidence type="ECO:0000256" key="1">
    <source>
        <dbReference type="SAM" id="Phobius"/>
    </source>
</evidence>
<dbReference type="GeneID" id="93766284"/>
<reference evidence="2" key="1">
    <citation type="submission" date="2022-10" db="EMBL/GenBank/DDBJ databases">
        <title>The complete genomes of actinobacterial strains from the NBC collection.</title>
        <authorList>
            <person name="Joergensen T.S."/>
            <person name="Alvarez Arevalo M."/>
            <person name="Sterndorff E.B."/>
            <person name="Faurdal D."/>
            <person name="Vuksanovic O."/>
            <person name="Mourched A.-S."/>
            <person name="Charusanti P."/>
            <person name="Shaw S."/>
            <person name="Blin K."/>
            <person name="Weber T."/>
        </authorList>
    </citation>
    <scope>NUCLEOTIDE SEQUENCE</scope>
    <source>
        <strain evidence="2">NBC_00302</strain>
    </source>
</reference>
<evidence type="ECO:0000313" key="2">
    <source>
        <dbReference type="EMBL" id="WUN90938.1"/>
    </source>
</evidence>
<keyword evidence="1" id="KW-0812">Transmembrane</keyword>
<feature type="transmembrane region" description="Helical" evidence="1">
    <location>
        <begin position="6"/>
        <end position="24"/>
    </location>
</feature>
<proteinExistence type="predicted"/>
<sequence length="67" mass="8246">MDVVFTVLGWGVVVVVLMALDAYVHEKQWERRRRRQPQTWQQQQAVMRRRKARAVERLHRIARQHRK</sequence>
<keyword evidence="1" id="KW-1133">Transmembrane helix</keyword>
<gene>
    <name evidence="2" type="ORF">OHT53_34900</name>
</gene>
<dbReference type="EMBL" id="CP108038">
    <property type="protein sequence ID" value="WUN90938.1"/>
    <property type="molecule type" value="Genomic_DNA"/>
</dbReference>
<keyword evidence="1" id="KW-0472">Membrane</keyword>